<dbReference type="Proteomes" id="UP000005583">
    <property type="component" value="Unassembled WGS sequence"/>
</dbReference>
<dbReference type="EMBL" id="ACGU01000032">
    <property type="protein sequence ID" value="EEJ72618.1"/>
    <property type="molecule type" value="Genomic_DNA"/>
</dbReference>
<evidence type="ECO:0000313" key="2">
    <source>
        <dbReference type="Proteomes" id="UP000005583"/>
    </source>
</evidence>
<organism evidence="1 2">
    <name type="scientific">Lactobacillus ultunensis DSM 16047</name>
    <dbReference type="NCBI Taxonomy" id="525365"/>
    <lineage>
        <taxon>Bacteria</taxon>
        <taxon>Bacillati</taxon>
        <taxon>Bacillota</taxon>
        <taxon>Bacilli</taxon>
        <taxon>Lactobacillales</taxon>
        <taxon>Lactobacillaceae</taxon>
        <taxon>Lactobacillus</taxon>
    </lineage>
</organism>
<sequence length="62" mass="7279">MTYIKDYTNTYIFHGHQYTIIAPALWDEKTNKVVDISEHLLKKALILLDTRYQNILIAITLV</sequence>
<gene>
    <name evidence="1" type="ORF">HMPREF0548_0516</name>
</gene>
<dbReference type="STRING" id="525365.HMPREF0548_0516"/>
<dbReference type="AlphaFoldDB" id="C2ELH0"/>
<proteinExistence type="predicted"/>
<comment type="caution">
    <text evidence="1">The sequence shown here is derived from an EMBL/GenBank/DDBJ whole genome shotgun (WGS) entry which is preliminary data.</text>
</comment>
<evidence type="ECO:0000313" key="1">
    <source>
        <dbReference type="EMBL" id="EEJ72618.1"/>
    </source>
</evidence>
<keyword evidence="2" id="KW-1185">Reference proteome</keyword>
<name>C2ELH0_9LACO</name>
<accession>C2ELH0</accession>
<dbReference type="HOGENOM" id="CLU_2898664_0_0_9"/>
<protein>
    <submittedName>
        <fullName evidence="1">Uncharacterized protein</fullName>
    </submittedName>
</protein>
<reference evidence="1 2" key="1">
    <citation type="submission" date="2009-01" db="EMBL/GenBank/DDBJ databases">
        <authorList>
            <person name="Qin X."/>
            <person name="Bachman B."/>
            <person name="Battles P."/>
            <person name="Bell A."/>
            <person name="Bess C."/>
            <person name="Bickham C."/>
            <person name="Chaboub L."/>
            <person name="Chen D."/>
            <person name="Coyle M."/>
            <person name="Deiros D.R."/>
            <person name="Dinh H."/>
            <person name="Forbes L."/>
            <person name="Fowler G."/>
            <person name="Francisco L."/>
            <person name="Fu Q."/>
            <person name="Gubbala S."/>
            <person name="Hale W."/>
            <person name="Han Y."/>
            <person name="Hemphill L."/>
            <person name="Highlander S.K."/>
            <person name="Hirani K."/>
            <person name="Hogues M."/>
            <person name="Jackson L."/>
            <person name="Jakkamsetti A."/>
            <person name="Javaid M."/>
            <person name="Jiang H."/>
            <person name="Korchina V."/>
            <person name="Kovar C."/>
            <person name="Lara F."/>
            <person name="Lee S."/>
            <person name="Mata R."/>
            <person name="Mathew T."/>
            <person name="Moen C."/>
            <person name="Morales K."/>
            <person name="Munidasa M."/>
            <person name="Nazareth L."/>
            <person name="Ngo R."/>
            <person name="Nguyen L."/>
            <person name="Okwuonu G."/>
            <person name="Ongeri F."/>
            <person name="Patil S."/>
            <person name="Petrosino J."/>
            <person name="Pham C."/>
            <person name="Pham P."/>
            <person name="Pu L.-L."/>
            <person name="Puazo M."/>
            <person name="Raj R."/>
            <person name="Reid J."/>
            <person name="Rouhana J."/>
            <person name="Saada N."/>
            <person name="Shang Y."/>
            <person name="Simmons D."/>
            <person name="Thornton R."/>
            <person name="Warren J."/>
            <person name="Weissenberger G."/>
            <person name="Zhang J."/>
            <person name="Zhang L."/>
            <person name="Zhou C."/>
            <person name="Zhu D."/>
            <person name="Muzny D."/>
            <person name="Worley K."/>
            <person name="Gibbs R."/>
        </authorList>
    </citation>
    <scope>NUCLEOTIDE SEQUENCE [LARGE SCALE GENOMIC DNA]</scope>
    <source>
        <strain evidence="1 2">DSM 16047</strain>
    </source>
</reference>